<dbReference type="EMBL" id="JBBHLL010000301">
    <property type="protein sequence ID" value="KAK7806468.1"/>
    <property type="molecule type" value="Genomic_DNA"/>
</dbReference>
<reference evidence="3 4" key="1">
    <citation type="journal article" date="2023" name="bioRxiv">
        <title>Conserved and derived expression patterns and positive selection on dental genes reveal complex evolutionary context of ever-growing rodent molars.</title>
        <authorList>
            <person name="Calamari Z.T."/>
            <person name="Song A."/>
            <person name="Cohen E."/>
            <person name="Akter M."/>
            <person name="Roy R.D."/>
            <person name="Hallikas O."/>
            <person name="Christensen M.M."/>
            <person name="Li P."/>
            <person name="Marangoni P."/>
            <person name="Jernvall J."/>
            <person name="Klein O.D."/>
        </authorList>
    </citation>
    <scope>NUCLEOTIDE SEQUENCE [LARGE SCALE GENOMIC DNA]</scope>
    <source>
        <strain evidence="3">V071</strain>
    </source>
</reference>
<feature type="signal peptide" evidence="2">
    <location>
        <begin position="1"/>
        <end position="32"/>
    </location>
</feature>
<evidence type="ECO:0000313" key="3">
    <source>
        <dbReference type="EMBL" id="KAK7806468.1"/>
    </source>
</evidence>
<evidence type="ECO:0000256" key="2">
    <source>
        <dbReference type="SAM" id="SignalP"/>
    </source>
</evidence>
<dbReference type="Proteomes" id="UP001488838">
    <property type="component" value="Unassembled WGS sequence"/>
</dbReference>
<name>A0AAW0HWL4_MYOGA</name>
<evidence type="ECO:0000313" key="4">
    <source>
        <dbReference type="Proteomes" id="UP001488838"/>
    </source>
</evidence>
<sequence length="77" mass="7958">MAAAVPGAVSLSRLLSILLGLLLLSAPHGGSGLHTKGALPLDTVTFYKGKDNAGKDPIHESQVEDRRAGRGRRSSAP</sequence>
<feature type="region of interest" description="Disordered" evidence="1">
    <location>
        <begin position="50"/>
        <end position="77"/>
    </location>
</feature>
<proteinExistence type="predicted"/>
<evidence type="ECO:0000256" key="1">
    <source>
        <dbReference type="SAM" id="MobiDB-lite"/>
    </source>
</evidence>
<keyword evidence="2" id="KW-0732">Signal</keyword>
<feature type="chain" id="PRO_5043956760" description="Endoplasmic reticulum resident protein 29" evidence="2">
    <location>
        <begin position="33"/>
        <end position="77"/>
    </location>
</feature>
<keyword evidence="4" id="KW-1185">Reference proteome</keyword>
<evidence type="ECO:0008006" key="5">
    <source>
        <dbReference type="Google" id="ProtNLM"/>
    </source>
</evidence>
<feature type="compositionally biased region" description="Basic and acidic residues" evidence="1">
    <location>
        <begin position="50"/>
        <end position="68"/>
    </location>
</feature>
<organism evidence="3 4">
    <name type="scientific">Myodes glareolus</name>
    <name type="common">Bank vole</name>
    <name type="synonym">Clethrionomys glareolus</name>
    <dbReference type="NCBI Taxonomy" id="447135"/>
    <lineage>
        <taxon>Eukaryota</taxon>
        <taxon>Metazoa</taxon>
        <taxon>Chordata</taxon>
        <taxon>Craniata</taxon>
        <taxon>Vertebrata</taxon>
        <taxon>Euteleostomi</taxon>
        <taxon>Mammalia</taxon>
        <taxon>Eutheria</taxon>
        <taxon>Euarchontoglires</taxon>
        <taxon>Glires</taxon>
        <taxon>Rodentia</taxon>
        <taxon>Myomorpha</taxon>
        <taxon>Muroidea</taxon>
        <taxon>Cricetidae</taxon>
        <taxon>Arvicolinae</taxon>
        <taxon>Myodes</taxon>
    </lineage>
</organism>
<comment type="caution">
    <text evidence="3">The sequence shown here is derived from an EMBL/GenBank/DDBJ whole genome shotgun (WGS) entry which is preliminary data.</text>
</comment>
<accession>A0AAW0HWL4</accession>
<dbReference type="AlphaFoldDB" id="A0AAW0HWL4"/>
<protein>
    <recommendedName>
        <fullName evidence="5">Endoplasmic reticulum resident protein 29</fullName>
    </recommendedName>
</protein>
<gene>
    <name evidence="3" type="ORF">U0070_018005</name>
</gene>